<keyword evidence="3" id="KW-1185">Reference proteome</keyword>
<feature type="signal peptide" evidence="1">
    <location>
        <begin position="1"/>
        <end position="19"/>
    </location>
</feature>
<dbReference type="AlphaFoldDB" id="A0AAP5IGY1"/>
<dbReference type="RefSeq" id="WP_208342562.1">
    <property type="nucleotide sequence ID" value="NZ_CAWQFN010000161.1"/>
</dbReference>
<sequence length="106" mass="11934">MSKLVKRCCIVLLVGTTLSATTGVQGAKADQYDNVINDCNRVYQSRGWLTPQEFQVCNLAVQYKQRKINRETQFNIWNRGIQTQNDILDMGANPIIPQPTDFGVGN</sequence>
<protein>
    <submittedName>
        <fullName evidence="2">Uncharacterized protein</fullName>
    </submittedName>
</protein>
<proteinExistence type="predicted"/>
<organism evidence="2 3">
    <name type="scientific">Aetokthonos hydrillicola Thurmond2011</name>
    <dbReference type="NCBI Taxonomy" id="2712845"/>
    <lineage>
        <taxon>Bacteria</taxon>
        <taxon>Bacillati</taxon>
        <taxon>Cyanobacteriota</taxon>
        <taxon>Cyanophyceae</taxon>
        <taxon>Nostocales</taxon>
        <taxon>Hapalosiphonaceae</taxon>
        <taxon>Aetokthonos</taxon>
    </lineage>
</organism>
<feature type="chain" id="PRO_5042874295" evidence="1">
    <location>
        <begin position="20"/>
        <end position="106"/>
    </location>
</feature>
<accession>A0AAP5IGY1</accession>
<gene>
    <name evidence="2" type="ORF">G7B40_032125</name>
</gene>
<evidence type="ECO:0000256" key="1">
    <source>
        <dbReference type="SAM" id="SignalP"/>
    </source>
</evidence>
<reference evidence="3" key="1">
    <citation type="journal article" date="2021" name="Science">
        <title>Hunting the eagle killer: A cyanobacterial neurotoxin causes vacuolar myelinopathy.</title>
        <authorList>
            <person name="Breinlinger S."/>
            <person name="Phillips T.J."/>
            <person name="Haram B.N."/>
            <person name="Mares J."/>
            <person name="Martinez Yerena J.A."/>
            <person name="Hrouzek P."/>
            <person name="Sobotka R."/>
            <person name="Henderson W.M."/>
            <person name="Schmieder P."/>
            <person name="Williams S.M."/>
            <person name="Lauderdale J.D."/>
            <person name="Wilde H.D."/>
            <person name="Gerrin W."/>
            <person name="Kust A."/>
            <person name="Washington J.W."/>
            <person name="Wagner C."/>
            <person name="Geier B."/>
            <person name="Liebeke M."/>
            <person name="Enke H."/>
            <person name="Niedermeyer T.H.J."/>
            <person name="Wilde S.B."/>
        </authorList>
    </citation>
    <scope>NUCLEOTIDE SEQUENCE [LARGE SCALE GENOMIC DNA]</scope>
    <source>
        <strain evidence="3">Thurmond2011</strain>
    </source>
</reference>
<dbReference type="EMBL" id="JAALHA020000022">
    <property type="protein sequence ID" value="MDR9899175.1"/>
    <property type="molecule type" value="Genomic_DNA"/>
</dbReference>
<keyword evidence="1" id="KW-0732">Signal</keyword>
<evidence type="ECO:0000313" key="3">
    <source>
        <dbReference type="Proteomes" id="UP000667802"/>
    </source>
</evidence>
<comment type="caution">
    <text evidence="2">The sequence shown here is derived from an EMBL/GenBank/DDBJ whole genome shotgun (WGS) entry which is preliminary data.</text>
</comment>
<evidence type="ECO:0000313" key="2">
    <source>
        <dbReference type="EMBL" id="MDR9899175.1"/>
    </source>
</evidence>
<name>A0AAP5IGY1_9CYAN</name>
<dbReference type="Proteomes" id="UP000667802">
    <property type="component" value="Unassembled WGS sequence"/>
</dbReference>